<dbReference type="AlphaFoldDB" id="A0A1G9JVV6"/>
<sequence length="494" mass="51628">MKKWLTMLALVLAMLALPVRAGGDESVDALATSIGITEEPEDYIVVVDTSESMRFEGRWERAREALVGLLTNLAPDDYLTLITFDDGARTVWQGARPEDPTVLLDELPATPAGDQTDIGAAIDEAVKALQRDGARPVTALALLTDGSLDAAEDSPYATADTAAWEDLRTRAQQAANGRHVGAFALSLGNDTDAGLLTSVFPEAAVATPGDIVGYLSGLDEELKRSRVVEEVSTDLQAPPTLNATLAGVDAQTATIAVTVASSAQHVPISVTEVRLQPAVEGATIEPLAAPVEVLPGESAEFSVQAKLPEPGSYDVGLEVTLGSPWAGQLTELGVSPSQTVVVAPVEVEIAEEPAAAPAPAPEAEAETPEPEASASWLPVVGAVVGGILLVAALALLLLRRRGGAEGSMTITAKGQPVDEFVLDGSRTFDRSGVKLQVVARKEGGVQVRGKVDGEQFSGELTDGETMNLPGERTLTYTSERSRMLDLVNAKFGGR</sequence>
<dbReference type="InterPro" id="IPR002035">
    <property type="entry name" value="VWF_A"/>
</dbReference>
<keyword evidence="1" id="KW-0812">Transmembrane</keyword>
<dbReference type="InterPro" id="IPR036465">
    <property type="entry name" value="vWFA_dom_sf"/>
</dbReference>
<dbReference type="SUPFAM" id="SSF53300">
    <property type="entry name" value="vWA-like"/>
    <property type="match status" value="1"/>
</dbReference>
<evidence type="ECO:0000313" key="4">
    <source>
        <dbReference type="EMBL" id="SDL40983.1"/>
    </source>
</evidence>
<feature type="domain" description="VWFA" evidence="3">
    <location>
        <begin position="42"/>
        <end position="231"/>
    </location>
</feature>
<proteinExistence type="predicted"/>
<dbReference type="Proteomes" id="UP000199475">
    <property type="component" value="Unassembled WGS sequence"/>
</dbReference>
<dbReference type="OrthoDB" id="3336142at2"/>
<dbReference type="Pfam" id="PF13519">
    <property type="entry name" value="VWA_2"/>
    <property type="match status" value="1"/>
</dbReference>
<feature type="signal peptide" evidence="2">
    <location>
        <begin position="1"/>
        <end position="21"/>
    </location>
</feature>
<dbReference type="Gene3D" id="3.40.50.410">
    <property type="entry name" value="von Willebrand factor, type A domain"/>
    <property type="match status" value="1"/>
</dbReference>
<dbReference type="PANTHER" id="PTHR37464:SF1">
    <property type="entry name" value="BLL2463 PROTEIN"/>
    <property type="match status" value="1"/>
</dbReference>
<protein>
    <submittedName>
        <fullName evidence="4">von Willebrand factor type A domain-containing protein</fullName>
    </submittedName>
</protein>
<evidence type="ECO:0000256" key="2">
    <source>
        <dbReference type="SAM" id="SignalP"/>
    </source>
</evidence>
<dbReference type="CDD" id="cd00198">
    <property type="entry name" value="vWFA"/>
    <property type="match status" value="1"/>
</dbReference>
<evidence type="ECO:0000259" key="3">
    <source>
        <dbReference type="PROSITE" id="PS50234"/>
    </source>
</evidence>
<keyword evidence="1" id="KW-1133">Transmembrane helix</keyword>
<dbReference type="RefSeq" id="WP_093250471.1">
    <property type="nucleotide sequence ID" value="NZ_FNGP01000002.1"/>
</dbReference>
<keyword evidence="5" id="KW-1185">Reference proteome</keyword>
<organism evidence="4 5">
    <name type="scientific">Tessaracoccus oleiagri</name>
    <dbReference type="NCBI Taxonomy" id="686624"/>
    <lineage>
        <taxon>Bacteria</taxon>
        <taxon>Bacillati</taxon>
        <taxon>Actinomycetota</taxon>
        <taxon>Actinomycetes</taxon>
        <taxon>Propionibacteriales</taxon>
        <taxon>Propionibacteriaceae</taxon>
        <taxon>Tessaracoccus</taxon>
    </lineage>
</organism>
<reference evidence="4 5" key="1">
    <citation type="submission" date="2016-10" db="EMBL/GenBank/DDBJ databases">
        <authorList>
            <person name="de Groot N.N."/>
        </authorList>
    </citation>
    <scope>NUCLEOTIDE SEQUENCE [LARGE SCALE GENOMIC DNA]</scope>
    <source>
        <strain evidence="4 5">CGMCC 1.9159</strain>
    </source>
</reference>
<dbReference type="PROSITE" id="PS50234">
    <property type="entry name" value="VWFA"/>
    <property type="match status" value="1"/>
</dbReference>
<feature type="chain" id="PRO_5038923421" evidence="2">
    <location>
        <begin position="22"/>
        <end position="494"/>
    </location>
</feature>
<keyword evidence="1" id="KW-0472">Membrane</keyword>
<dbReference type="SMART" id="SM00327">
    <property type="entry name" value="VWA"/>
    <property type="match status" value="1"/>
</dbReference>
<accession>A0A1G9JVV6</accession>
<gene>
    <name evidence="4" type="ORF">SAMN04488242_1469</name>
</gene>
<feature type="transmembrane region" description="Helical" evidence="1">
    <location>
        <begin position="376"/>
        <end position="398"/>
    </location>
</feature>
<name>A0A1G9JVV6_9ACTN</name>
<dbReference type="STRING" id="686624.SAMN04488242_1469"/>
<keyword evidence="2" id="KW-0732">Signal</keyword>
<dbReference type="PANTHER" id="PTHR37464">
    <property type="entry name" value="BLL2463 PROTEIN"/>
    <property type="match status" value="1"/>
</dbReference>
<evidence type="ECO:0000256" key="1">
    <source>
        <dbReference type="SAM" id="Phobius"/>
    </source>
</evidence>
<dbReference type="EMBL" id="FNGP01000002">
    <property type="protein sequence ID" value="SDL40983.1"/>
    <property type="molecule type" value="Genomic_DNA"/>
</dbReference>
<evidence type="ECO:0000313" key="5">
    <source>
        <dbReference type="Proteomes" id="UP000199475"/>
    </source>
</evidence>